<feature type="signal peptide" evidence="1">
    <location>
        <begin position="1"/>
        <end position="18"/>
    </location>
</feature>
<dbReference type="KEGG" id="pchm:VFPPC_16780"/>
<evidence type="ECO:0000313" key="2">
    <source>
        <dbReference type="EMBL" id="OAQ60205.2"/>
    </source>
</evidence>
<keyword evidence="1" id="KW-0732">Signal</keyword>
<sequence>MHCLQLSVASFGLLAVSSLPSCSIQLWEKSTKLETSLVFLLKRAGSSMHLYGLRPFAWFVYAYSGVKSGGKGDIDGV</sequence>
<reference evidence="2 3" key="1">
    <citation type="journal article" date="2016" name="PLoS Pathog.">
        <title>Biosynthesis of antibiotic leucinostatins in bio-control fungus Purpureocillium lilacinum and their inhibition on phytophthora revealed by genome mining.</title>
        <authorList>
            <person name="Wang G."/>
            <person name="Liu Z."/>
            <person name="Lin R."/>
            <person name="Li E."/>
            <person name="Mao Z."/>
            <person name="Ling J."/>
            <person name="Yang Y."/>
            <person name="Yin W.B."/>
            <person name="Xie B."/>
        </authorList>
    </citation>
    <scope>NUCLEOTIDE SEQUENCE [LARGE SCALE GENOMIC DNA]</scope>
    <source>
        <strain evidence="2">170</strain>
    </source>
</reference>
<organism evidence="2 3">
    <name type="scientific">Pochonia chlamydosporia 170</name>
    <dbReference type="NCBI Taxonomy" id="1380566"/>
    <lineage>
        <taxon>Eukaryota</taxon>
        <taxon>Fungi</taxon>
        <taxon>Dikarya</taxon>
        <taxon>Ascomycota</taxon>
        <taxon>Pezizomycotina</taxon>
        <taxon>Sordariomycetes</taxon>
        <taxon>Hypocreomycetidae</taxon>
        <taxon>Hypocreales</taxon>
        <taxon>Clavicipitaceae</taxon>
        <taxon>Pochonia</taxon>
    </lineage>
</organism>
<evidence type="ECO:0000313" key="3">
    <source>
        <dbReference type="Proteomes" id="UP000078397"/>
    </source>
</evidence>
<dbReference type="EMBL" id="LSBJ02000009">
    <property type="protein sequence ID" value="OAQ60205.2"/>
    <property type="molecule type" value="Genomic_DNA"/>
</dbReference>
<evidence type="ECO:0000256" key="1">
    <source>
        <dbReference type="SAM" id="SignalP"/>
    </source>
</evidence>
<dbReference type="GeneID" id="28858527"/>
<feature type="chain" id="PRO_5012859415" evidence="1">
    <location>
        <begin position="19"/>
        <end position="77"/>
    </location>
</feature>
<accession>A0A179F471</accession>
<dbReference type="RefSeq" id="XP_018138115.2">
    <property type="nucleotide sequence ID" value="XM_018294533.2"/>
</dbReference>
<dbReference type="AlphaFoldDB" id="A0A179F471"/>
<gene>
    <name evidence="2" type="ORF">VFPPC_16780</name>
</gene>
<dbReference type="Proteomes" id="UP000078397">
    <property type="component" value="Unassembled WGS sequence"/>
</dbReference>
<keyword evidence="3" id="KW-1185">Reference proteome</keyword>
<protein>
    <submittedName>
        <fullName evidence="2">SUR7/PalI family domain-containing protein</fullName>
    </submittedName>
</protein>
<proteinExistence type="predicted"/>
<comment type="caution">
    <text evidence="2">The sequence shown here is derived from an EMBL/GenBank/DDBJ whole genome shotgun (WGS) entry which is preliminary data.</text>
</comment>
<name>A0A179F471_METCM</name>